<dbReference type="Proteomes" id="UP001271648">
    <property type="component" value="Unassembled WGS sequence"/>
</dbReference>
<comment type="similarity">
    <text evidence="6">Belongs to the ABC-4 integral membrane protein family.</text>
</comment>
<dbReference type="GO" id="GO:0022857">
    <property type="term" value="F:transmembrane transporter activity"/>
    <property type="evidence" value="ECO:0007669"/>
    <property type="project" value="TreeGrafter"/>
</dbReference>
<evidence type="ECO:0000313" key="9">
    <source>
        <dbReference type="EMBL" id="MDW0115488.1"/>
    </source>
</evidence>
<evidence type="ECO:0000259" key="8">
    <source>
        <dbReference type="Pfam" id="PF02687"/>
    </source>
</evidence>
<evidence type="ECO:0000256" key="6">
    <source>
        <dbReference type="ARBA" id="ARBA00038076"/>
    </source>
</evidence>
<protein>
    <recommendedName>
        <fullName evidence="8">ABC3 transporter permease C-terminal domain-containing protein</fullName>
    </recommendedName>
</protein>
<feature type="transmembrane region" description="Helical" evidence="7">
    <location>
        <begin position="12"/>
        <end position="33"/>
    </location>
</feature>
<gene>
    <name evidence="9" type="ORF">QTL97_00870</name>
</gene>
<feature type="transmembrane region" description="Helical" evidence="7">
    <location>
        <begin position="742"/>
        <end position="764"/>
    </location>
</feature>
<evidence type="ECO:0000256" key="1">
    <source>
        <dbReference type="ARBA" id="ARBA00004651"/>
    </source>
</evidence>
<keyword evidence="5 7" id="KW-0472">Membrane</keyword>
<dbReference type="AlphaFoldDB" id="A0AAW9A8N4"/>
<feature type="transmembrane region" description="Helical" evidence="7">
    <location>
        <begin position="816"/>
        <end position="842"/>
    </location>
</feature>
<dbReference type="EMBL" id="JAUBDJ010000001">
    <property type="protein sequence ID" value="MDW0115488.1"/>
    <property type="molecule type" value="Genomic_DNA"/>
</dbReference>
<reference evidence="9 10" key="1">
    <citation type="submission" date="2023-06" db="EMBL/GenBank/DDBJ databases">
        <title>Sporosarcina sp. nov., isolated from Korean traditional fermented seafood 'Jeotgal'.</title>
        <authorList>
            <person name="Yang A.I."/>
            <person name="Shin N.-R."/>
        </authorList>
    </citation>
    <scope>NUCLEOTIDE SEQUENCE [LARGE SCALE GENOMIC DNA]</scope>
    <source>
        <strain evidence="9 10">KCTC43456</strain>
    </source>
</reference>
<sequence>MFYYLKTTLRERWPLFLVVLIILSTIGLGYMGALSVSERMVIQAKGDLDKNWRYQYDILVLPNKDETSTVLGDGWLAPQASISNYGGISLKDVETIREISGVEVAAPISILAYPEGDILSVSNNNQPPGTYTYSERKSSAFNGLAHYTIYESEVVLEHSLHFGGDEWNPENYSELSNKLAYENEEENLYRMYGPATVSMRQPNHLMLIAIDPIEENKLYSLNDSLVLGNPLNDLAISKVDQFDLIPVLALADSKVQMTESLKVYDIQVPENVSESDFGKSATDYLMNLPRSLYADITLEPFSPEWKYKNVSINLTGEDKYEEQPYLDSFFGVYYHYSPIKFESGDTTNSTGIPQLKAIPVKKNEHDTRNLTLYRERVSGDLKFADFGLNVVDYYVPDEIEPIYKGSWNVGEPTDVYTPQHSMIIADGTGNEVDPTPLIPLPYKDTYYTGSPDMITILDAAKIFYEGDQNFLSSVRVVVNGVEERTNASQQKVEMIAKEIIDKTGLHVEILLGSSASKVHIDLAAESDNEPGVVEEGWQQTGVSWSIQEQIEKSNVVLFIYLLLVSFVFCYTVITHSLLRRSTEFAMLRAIGWSRRKIIGSLIVEIFALSLLAFIPIVIANAKLDILAWYQLGFVFLIILPVIGIGYFTGSRKALKLSPRAGLEGEGTQWKFMRFFSIKGLFTYVTHQLMRRPLRFGLLSIVLALTSFMVILFIATQKSLSDFLLLSFLGETIDLNLKGFQTVFLVAGIILTVSIVFLLLYLNITERRGEFFILRSIGWSLQRIQLYMGIEVLLVAVVGSIIGGIAAYALLTYFSAIWLPIWLLITIVITPPILMLLFSMAIVQSMRMKGIVNNHYSA</sequence>
<dbReference type="Pfam" id="PF02687">
    <property type="entry name" value="FtsX"/>
    <property type="match status" value="1"/>
</dbReference>
<evidence type="ECO:0000256" key="7">
    <source>
        <dbReference type="SAM" id="Phobius"/>
    </source>
</evidence>
<evidence type="ECO:0000256" key="2">
    <source>
        <dbReference type="ARBA" id="ARBA00022475"/>
    </source>
</evidence>
<dbReference type="InterPro" id="IPR050250">
    <property type="entry name" value="Macrolide_Exporter_MacB"/>
</dbReference>
<keyword evidence="2" id="KW-1003">Cell membrane</keyword>
<evidence type="ECO:0000256" key="4">
    <source>
        <dbReference type="ARBA" id="ARBA00022989"/>
    </source>
</evidence>
<feature type="transmembrane region" description="Helical" evidence="7">
    <location>
        <begin position="695"/>
        <end position="714"/>
    </location>
</feature>
<keyword evidence="10" id="KW-1185">Reference proteome</keyword>
<feature type="domain" description="ABC3 transporter permease C-terminal" evidence="8">
    <location>
        <begin position="742"/>
        <end position="842"/>
    </location>
</feature>
<dbReference type="InterPro" id="IPR003838">
    <property type="entry name" value="ABC3_permease_C"/>
</dbReference>
<comment type="caution">
    <text evidence="9">The sequence shown here is derived from an EMBL/GenBank/DDBJ whole genome shotgun (WGS) entry which is preliminary data.</text>
</comment>
<dbReference type="PANTHER" id="PTHR30572">
    <property type="entry name" value="MEMBRANE COMPONENT OF TRANSPORTER-RELATED"/>
    <property type="match status" value="1"/>
</dbReference>
<evidence type="ECO:0000256" key="5">
    <source>
        <dbReference type="ARBA" id="ARBA00023136"/>
    </source>
</evidence>
<feature type="transmembrane region" description="Helical" evidence="7">
    <location>
        <begin position="598"/>
        <end position="621"/>
    </location>
</feature>
<feature type="transmembrane region" description="Helical" evidence="7">
    <location>
        <begin position="785"/>
        <end position="810"/>
    </location>
</feature>
<keyword evidence="3 7" id="KW-0812">Transmembrane</keyword>
<feature type="transmembrane region" description="Helical" evidence="7">
    <location>
        <begin position="627"/>
        <end position="649"/>
    </location>
</feature>
<keyword evidence="4 7" id="KW-1133">Transmembrane helix</keyword>
<dbReference type="PANTHER" id="PTHR30572:SF4">
    <property type="entry name" value="ABC TRANSPORTER PERMEASE YTRF"/>
    <property type="match status" value="1"/>
</dbReference>
<organism evidence="9 10">
    <name type="scientific">Sporosarcina thermotolerans</name>
    <dbReference type="NCBI Taxonomy" id="633404"/>
    <lineage>
        <taxon>Bacteria</taxon>
        <taxon>Bacillati</taxon>
        <taxon>Bacillota</taxon>
        <taxon>Bacilli</taxon>
        <taxon>Bacillales</taxon>
        <taxon>Caryophanaceae</taxon>
        <taxon>Sporosarcina</taxon>
    </lineage>
</organism>
<feature type="transmembrane region" description="Helical" evidence="7">
    <location>
        <begin position="555"/>
        <end position="578"/>
    </location>
</feature>
<proteinExistence type="inferred from homology"/>
<evidence type="ECO:0000313" key="10">
    <source>
        <dbReference type="Proteomes" id="UP001271648"/>
    </source>
</evidence>
<dbReference type="RefSeq" id="WP_317940010.1">
    <property type="nucleotide sequence ID" value="NZ_JAUBDJ010000001.1"/>
</dbReference>
<comment type="subcellular location">
    <subcellularLocation>
        <location evidence="1">Cell membrane</location>
        <topology evidence="1">Multi-pass membrane protein</topology>
    </subcellularLocation>
</comment>
<accession>A0AAW9A8N4</accession>
<dbReference type="GO" id="GO:0005886">
    <property type="term" value="C:plasma membrane"/>
    <property type="evidence" value="ECO:0007669"/>
    <property type="project" value="UniProtKB-SubCell"/>
</dbReference>
<evidence type="ECO:0000256" key="3">
    <source>
        <dbReference type="ARBA" id="ARBA00022692"/>
    </source>
</evidence>
<name>A0AAW9A8N4_9BACL</name>